<evidence type="ECO:0000256" key="2">
    <source>
        <dbReference type="ARBA" id="ARBA00023015"/>
    </source>
</evidence>
<dbReference type="PROSITE" id="PS51152">
    <property type="entry name" value="NFYA_HAP2_2"/>
    <property type="match status" value="1"/>
</dbReference>
<gene>
    <name evidence="8" type="ORF">AOQ84DRAFT_58841</name>
</gene>
<feature type="region of interest" description="Disordered" evidence="7">
    <location>
        <begin position="135"/>
        <end position="154"/>
    </location>
</feature>
<evidence type="ECO:0000256" key="4">
    <source>
        <dbReference type="ARBA" id="ARBA00023163"/>
    </source>
</evidence>
<feature type="compositionally biased region" description="Polar residues" evidence="7">
    <location>
        <begin position="35"/>
        <end position="74"/>
    </location>
</feature>
<dbReference type="Gene3D" id="6.10.250.2430">
    <property type="match status" value="1"/>
</dbReference>
<keyword evidence="3 6" id="KW-0238">DNA-binding</keyword>
<keyword evidence="2 6" id="KW-0805">Transcription regulation</keyword>
<dbReference type="GO" id="GO:0003677">
    <property type="term" value="F:DNA binding"/>
    <property type="evidence" value="ECO:0007669"/>
    <property type="project" value="UniProtKB-KW"/>
</dbReference>
<evidence type="ECO:0000256" key="1">
    <source>
        <dbReference type="ARBA" id="ARBA00004123"/>
    </source>
</evidence>
<proteinExistence type="inferred from homology"/>
<protein>
    <recommendedName>
        <fullName evidence="6">Transcriptional activator HAP2</fullName>
    </recommendedName>
</protein>
<feature type="region of interest" description="Disordered" evidence="7">
    <location>
        <begin position="259"/>
        <end position="381"/>
    </location>
</feature>
<comment type="subcellular location">
    <subcellularLocation>
        <location evidence="1 6">Nucleus</location>
    </subcellularLocation>
</comment>
<dbReference type="Proteomes" id="UP000250140">
    <property type="component" value="Unassembled WGS sequence"/>
</dbReference>
<dbReference type="GO" id="GO:0005634">
    <property type="term" value="C:nucleus"/>
    <property type="evidence" value="ECO:0007669"/>
    <property type="project" value="UniProtKB-SubCell"/>
</dbReference>
<accession>A0A8E2EYV2</accession>
<dbReference type="SMART" id="SM00521">
    <property type="entry name" value="CBF"/>
    <property type="match status" value="1"/>
</dbReference>
<feature type="compositionally biased region" description="Acidic residues" evidence="7">
    <location>
        <begin position="367"/>
        <end position="381"/>
    </location>
</feature>
<evidence type="ECO:0000256" key="5">
    <source>
        <dbReference type="ARBA" id="ARBA00023242"/>
    </source>
</evidence>
<dbReference type="GO" id="GO:0003700">
    <property type="term" value="F:DNA-binding transcription factor activity"/>
    <property type="evidence" value="ECO:0007669"/>
    <property type="project" value="UniProtKB-UniRule"/>
</dbReference>
<sequence>MTEYAQYQQPHHGHAPTHLQSYGGAPQNAGPGNPSITSPNQQAQMHPSYQQTSPILPSQGHQYSQAGAPNPQQHQVHQQMAYPQAYGVPPGMHQQYGISPTQAAAMATAAAAGPGYYDQALQGQLAQDPRASPRMAGQQIKTDGRVAPRSPTSVSGAMGAAAALASQGQMAPGQVMSQRRMSTQISSPAMQHPQPVMNHAAARPSVPPQMPQQAPPVQQHQQSPELVAGAAEESPLYVNAKQFHRILKRRMARQKLEDALRLTSKGRKPYLHESRHNHAMRRPRGPGGRFLTAEEVAAMDAASKNTGGDADDGGDKENAHTPAKATQAQASSGSKRKAPTMAQTKGTPSAKKPKTAALPVQRPSISEDSEDDDEDDADDDG</sequence>
<evidence type="ECO:0000256" key="6">
    <source>
        <dbReference type="RuleBase" id="RU367155"/>
    </source>
</evidence>
<evidence type="ECO:0000256" key="3">
    <source>
        <dbReference type="ARBA" id="ARBA00023125"/>
    </source>
</evidence>
<keyword evidence="4 6" id="KW-0804">Transcription</keyword>
<evidence type="ECO:0000313" key="9">
    <source>
        <dbReference type="Proteomes" id="UP000250140"/>
    </source>
</evidence>
<dbReference type="PRINTS" id="PR00616">
    <property type="entry name" value="CCAATSUBUNTB"/>
</dbReference>
<feature type="compositionally biased region" description="Low complexity" evidence="7">
    <location>
        <begin position="215"/>
        <end position="224"/>
    </location>
</feature>
<feature type="compositionally biased region" description="Low complexity" evidence="7">
    <location>
        <begin position="23"/>
        <end position="34"/>
    </location>
</feature>
<feature type="region of interest" description="Disordered" evidence="7">
    <location>
        <begin position="1"/>
        <end position="74"/>
    </location>
</feature>
<comment type="function">
    <text evidence="6">Component of the sequence-specific heterotrimeric transcription factor (NF-Y) which specifically recognizes a 5'-CCAAT-3' box motif found in the promoters of its target genes.</text>
</comment>
<organism evidence="8 9">
    <name type="scientific">Glonium stellatum</name>
    <dbReference type="NCBI Taxonomy" id="574774"/>
    <lineage>
        <taxon>Eukaryota</taxon>
        <taxon>Fungi</taxon>
        <taxon>Dikarya</taxon>
        <taxon>Ascomycota</taxon>
        <taxon>Pezizomycotina</taxon>
        <taxon>Dothideomycetes</taxon>
        <taxon>Pleosporomycetidae</taxon>
        <taxon>Gloniales</taxon>
        <taxon>Gloniaceae</taxon>
        <taxon>Glonium</taxon>
    </lineage>
</organism>
<reference evidence="8 9" key="1">
    <citation type="journal article" date="2016" name="Nat. Commun.">
        <title>Ectomycorrhizal ecology is imprinted in the genome of the dominant symbiotic fungus Cenococcum geophilum.</title>
        <authorList>
            <consortium name="DOE Joint Genome Institute"/>
            <person name="Peter M."/>
            <person name="Kohler A."/>
            <person name="Ohm R.A."/>
            <person name="Kuo A."/>
            <person name="Krutzmann J."/>
            <person name="Morin E."/>
            <person name="Arend M."/>
            <person name="Barry K.W."/>
            <person name="Binder M."/>
            <person name="Choi C."/>
            <person name="Clum A."/>
            <person name="Copeland A."/>
            <person name="Grisel N."/>
            <person name="Haridas S."/>
            <person name="Kipfer T."/>
            <person name="LaButti K."/>
            <person name="Lindquist E."/>
            <person name="Lipzen A."/>
            <person name="Maire R."/>
            <person name="Meier B."/>
            <person name="Mihaltcheva S."/>
            <person name="Molinier V."/>
            <person name="Murat C."/>
            <person name="Poggeler S."/>
            <person name="Quandt C.A."/>
            <person name="Sperisen C."/>
            <person name="Tritt A."/>
            <person name="Tisserant E."/>
            <person name="Crous P.W."/>
            <person name="Henrissat B."/>
            <person name="Nehls U."/>
            <person name="Egli S."/>
            <person name="Spatafora J.W."/>
            <person name="Grigoriev I.V."/>
            <person name="Martin F.M."/>
        </authorList>
    </citation>
    <scope>NUCLEOTIDE SEQUENCE [LARGE SCALE GENOMIC DNA]</scope>
    <source>
        <strain evidence="8 9">CBS 207.34</strain>
    </source>
</reference>
<feature type="compositionally biased region" description="Polar residues" evidence="7">
    <location>
        <begin position="175"/>
        <end position="189"/>
    </location>
</feature>
<dbReference type="InterPro" id="IPR001289">
    <property type="entry name" value="NFYA"/>
</dbReference>
<feature type="region of interest" description="Disordered" evidence="7">
    <location>
        <begin position="169"/>
        <end position="226"/>
    </location>
</feature>
<feature type="compositionally biased region" description="Pro residues" evidence="7">
    <location>
        <begin position="205"/>
        <end position="214"/>
    </location>
</feature>
<name>A0A8E2EYV2_9PEZI</name>
<comment type="similarity">
    <text evidence="6">Belongs to the NFYA/HAP2 subunit family.</text>
</comment>
<keyword evidence="9" id="KW-1185">Reference proteome</keyword>
<dbReference type="EMBL" id="KV749871">
    <property type="protein sequence ID" value="OCL07450.1"/>
    <property type="molecule type" value="Genomic_DNA"/>
</dbReference>
<dbReference type="AlphaFoldDB" id="A0A8E2EYV2"/>
<comment type="subunit">
    <text evidence="6">Heterotrimer.</text>
</comment>
<keyword evidence="5 6" id="KW-0539">Nucleus</keyword>
<dbReference type="Pfam" id="PF02045">
    <property type="entry name" value="CBFB_NFYA"/>
    <property type="match status" value="1"/>
</dbReference>
<evidence type="ECO:0000256" key="7">
    <source>
        <dbReference type="SAM" id="MobiDB-lite"/>
    </source>
</evidence>
<dbReference type="OrthoDB" id="1097733at2759"/>
<feature type="compositionally biased region" description="Polar residues" evidence="7">
    <location>
        <begin position="324"/>
        <end position="333"/>
    </location>
</feature>
<evidence type="ECO:0000313" key="8">
    <source>
        <dbReference type="EMBL" id="OCL07450.1"/>
    </source>
</evidence>
<dbReference type="PANTHER" id="PTHR12632">
    <property type="entry name" value="TRANSCRIPTION FACTOR NF-Y ALPHA-RELATED"/>
    <property type="match status" value="1"/>
</dbReference>